<feature type="chain" id="PRO_5035959970" description="Dirigent protein" evidence="1">
    <location>
        <begin position="21"/>
        <end position="173"/>
    </location>
</feature>
<sequence>MASSALVLLYTLCVLCYTYSLQTLAMASSQSCRGLHLQYYTHEIRGGPNNTILLAAGTNQGGSFSDGRWGSFFVFDNMIKAGLSADSKLLGKITGTTVLTVKAGGPVQFLAQHIFGEGSKYNGSSFTTIPGGIIPGGTGYFEGYSGYGQGVEQTVVPAEPRHVYLWDVCLSKY</sequence>
<keyword evidence="1" id="KW-0964">Secreted</keyword>
<feature type="signal peptide" evidence="1">
    <location>
        <begin position="1"/>
        <end position="20"/>
    </location>
</feature>
<evidence type="ECO:0000256" key="1">
    <source>
        <dbReference type="RuleBase" id="RU363099"/>
    </source>
</evidence>
<comment type="subcellular location">
    <subcellularLocation>
        <location evidence="1">Secreted</location>
        <location evidence="1">Extracellular space</location>
        <location evidence="1">Apoplast</location>
    </subcellularLocation>
</comment>
<reference evidence="2" key="1">
    <citation type="submission" date="2020-06" db="EMBL/GenBank/DDBJ databases">
        <title>WGS assembly of Ceratodon purpureus strain R40.</title>
        <authorList>
            <person name="Carey S.B."/>
            <person name="Jenkins J."/>
            <person name="Shu S."/>
            <person name="Lovell J.T."/>
            <person name="Sreedasyam A."/>
            <person name="Maumus F."/>
            <person name="Tiley G.P."/>
            <person name="Fernandez-Pozo N."/>
            <person name="Barry K."/>
            <person name="Chen C."/>
            <person name="Wang M."/>
            <person name="Lipzen A."/>
            <person name="Daum C."/>
            <person name="Saski C.A."/>
            <person name="Payton A.C."/>
            <person name="Mcbreen J.C."/>
            <person name="Conrad R.E."/>
            <person name="Kollar L.M."/>
            <person name="Olsson S."/>
            <person name="Huttunen S."/>
            <person name="Landis J.B."/>
            <person name="Wickett N.J."/>
            <person name="Johnson M.G."/>
            <person name="Rensing S.A."/>
            <person name="Grimwood J."/>
            <person name="Schmutz J."/>
            <person name="Mcdaniel S.F."/>
        </authorList>
    </citation>
    <scope>NUCLEOTIDE SEQUENCE</scope>
    <source>
        <strain evidence="2">R40</strain>
    </source>
</reference>
<dbReference type="PANTHER" id="PTHR21495">
    <property type="entry name" value="NUCLEOPORIN-RELATED"/>
    <property type="match status" value="1"/>
</dbReference>
<comment type="subunit">
    <text evidence="1">Homodimer.</text>
</comment>
<dbReference type="GO" id="GO:0048046">
    <property type="term" value="C:apoplast"/>
    <property type="evidence" value="ECO:0007669"/>
    <property type="project" value="UniProtKB-SubCell"/>
</dbReference>
<keyword evidence="3" id="KW-1185">Reference proteome</keyword>
<keyword evidence="1" id="KW-0052">Apoplast</keyword>
<comment type="caution">
    <text evidence="2">The sequence shown here is derived from an EMBL/GenBank/DDBJ whole genome shotgun (WGS) entry which is preliminary data.</text>
</comment>
<organism evidence="2 3">
    <name type="scientific">Ceratodon purpureus</name>
    <name type="common">Fire moss</name>
    <name type="synonym">Dicranum purpureum</name>
    <dbReference type="NCBI Taxonomy" id="3225"/>
    <lineage>
        <taxon>Eukaryota</taxon>
        <taxon>Viridiplantae</taxon>
        <taxon>Streptophyta</taxon>
        <taxon>Embryophyta</taxon>
        <taxon>Bryophyta</taxon>
        <taxon>Bryophytina</taxon>
        <taxon>Bryopsida</taxon>
        <taxon>Dicranidae</taxon>
        <taxon>Pseudoditrichales</taxon>
        <taxon>Ditrichaceae</taxon>
        <taxon>Ceratodon</taxon>
    </lineage>
</organism>
<protein>
    <recommendedName>
        <fullName evidence="1">Dirigent protein</fullName>
    </recommendedName>
</protein>
<name>A0A8T0J8X3_CERPU</name>
<comment type="function">
    <text evidence="1">Dirigent proteins impart stereoselectivity on the phenoxy radical-coupling reaction, yielding optically active lignans from two molecules of coniferyl alcohol in the biosynthesis of lignans, flavonolignans, and alkaloids and thus plays a central role in plant secondary metabolism.</text>
</comment>
<proteinExistence type="inferred from homology"/>
<dbReference type="InterPro" id="IPR004265">
    <property type="entry name" value="Dirigent"/>
</dbReference>
<dbReference type="AlphaFoldDB" id="A0A8T0J8X3"/>
<dbReference type="EMBL" id="CM026421">
    <property type="protein sequence ID" value="KAG0591419.1"/>
    <property type="molecule type" value="Genomic_DNA"/>
</dbReference>
<keyword evidence="1" id="KW-0732">Signal</keyword>
<comment type="similarity">
    <text evidence="1">Belongs to the plant dirigent protein family.</text>
</comment>
<evidence type="ECO:0000313" key="3">
    <source>
        <dbReference type="Proteomes" id="UP000822688"/>
    </source>
</evidence>
<dbReference type="Pfam" id="PF03018">
    <property type="entry name" value="Dirigent"/>
    <property type="match status" value="1"/>
</dbReference>
<gene>
    <name evidence="2" type="ORF">KC19_1G174700</name>
</gene>
<dbReference type="OrthoDB" id="1928589at2759"/>
<accession>A0A8T0J8X3</accession>
<dbReference type="Proteomes" id="UP000822688">
    <property type="component" value="Chromosome 1"/>
</dbReference>
<evidence type="ECO:0000313" key="2">
    <source>
        <dbReference type="EMBL" id="KAG0591419.1"/>
    </source>
</evidence>